<feature type="chain" id="PRO_5008771913" evidence="1">
    <location>
        <begin position="19"/>
        <end position="2813"/>
    </location>
</feature>
<dbReference type="EnsemblProtists" id="EKX53222">
    <property type="protein sequence ID" value="EKX53222"/>
    <property type="gene ID" value="GUITHDRAFT_100931"/>
</dbReference>
<reference evidence="2 4" key="1">
    <citation type="journal article" date="2012" name="Nature">
        <title>Algal genomes reveal evolutionary mosaicism and the fate of nucleomorphs.</title>
        <authorList>
            <consortium name="DOE Joint Genome Institute"/>
            <person name="Curtis B.A."/>
            <person name="Tanifuji G."/>
            <person name="Burki F."/>
            <person name="Gruber A."/>
            <person name="Irimia M."/>
            <person name="Maruyama S."/>
            <person name="Arias M.C."/>
            <person name="Ball S.G."/>
            <person name="Gile G.H."/>
            <person name="Hirakawa Y."/>
            <person name="Hopkins J.F."/>
            <person name="Kuo A."/>
            <person name="Rensing S.A."/>
            <person name="Schmutz J."/>
            <person name="Symeonidi A."/>
            <person name="Elias M."/>
            <person name="Eveleigh R.J."/>
            <person name="Herman E.K."/>
            <person name="Klute M.J."/>
            <person name="Nakayama T."/>
            <person name="Obornik M."/>
            <person name="Reyes-Prieto A."/>
            <person name="Armbrust E.V."/>
            <person name="Aves S.J."/>
            <person name="Beiko R.G."/>
            <person name="Coutinho P."/>
            <person name="Dacks J.B."/>
            <person name="Durnford D.G."/>
            <person name="Fast N.M."/>
            <person name="Green B.R."/>
            <person name="Grisdale C.J."/>
            <person name="Hempel F."/>
            <person name="Henrissat B."/>
            <person name="Hoppner M.P."/>
            <person name="Ishida K."/>
            <person name="Kim E."/>
            <person name="Koreny L."/>
            <person name="Kroth P.G."/>
            <person name="Liu Y."/>
            <person name="Malik S.B."/>
            <person name="Maier U.G."/>
            <person name="McRose D."/>
            <person name="Mock T."/>
            <person name="Neilson J.A."/>
            <person name="Onodera N.T."/>
            <person name="Poole A.M."/>
            <person name="Pritham E.J."/>
            <person name="Richards T.A."/>
            <person name="Rocap G."/>
            <person name="Roy S.W."/>
            <person name="Sarai C."/>
            <person name="Schaack S."/>
            <person name="Shirato S."/>
            <person name="Slamovits C.H."/>
            <person name="Spencer D.F."/>
            <person name="Suzuki S."/>
            <person name="Worden A.Z."/>
            <person name="Zauner S."/>
            <person name="Barry K."/>
            <person name="Bell C."/>
            <person name="Bharti A.K."/>
            <person name="Crow J.A."/>
            <person name="Grimwood J."/>
            <person name="Kramer R."/>
            <person name="Lindquist E."/>
            <person name="Lucas S."/>
            <person name="Salamov A."/>
            <person name="McFadden G.I."/>
            <person name="Lane C.E."/>
            <person name="Keeling P.J."/>
            <person name="Gray M.W."/>
            <person name="Grigoriev I.V."/>
            <person name="Archibald J.M."/>
        </authorList>
    </citation>
    <scope>NUCLEOTIDE SEQUENCE</scope>
    <source>
        <strain evidence="2 4">CCMP2712</strain>
    </source>
</reference>
<sequence length="2813" mass="305994">MAGRLIWLMLILVTCLEGSEDMTTSGFTSFVHSSSDCSMASVVRMSSFLRSRCYQSREARWLLETCQQGVVIRRFCNESCKSCETEQTVISSCTPTQEGYFSSASCQSTWTARPDTNFYVRKTFLNDAKNLSESCSSTPISVLYQKEQECIPDSSGYYTVYRMCRNQAYLLQQCQDSRCNFCLDVFSRILEVCELSSANYSTIHSKAGQGQTIMSSNNISIAEMPCMGFVSDVLVPQPAISLSGSNSKTSMGIADVAINLESVGNQSESVTLQGNLMAKTRCGVLYYTDLRIDRIGTYLLKVEIAFYPSQSTLKDIRLTSQTFHVSYGKPQSIVIKSPARGLRIGYPFKLQPVVHVVDVGQNLVLNAALEVTAVCFPRDVCRLGSWFSNGTLTQIYQDVLRFRLIQGSSAFQNSNLGIYTADRSANMLFTSYPLATAQMRMVLGYNPYRINMVKALPFPLYAGIPIQLLIQLSARYDEPFGWFDRRPAVVQATLFRIKFTTHTEAPFEGNKNATVDYDGLASNEVSLMEVDYVYYFRFTLAFNLDGIDISLPTVLTGTFNVLPGPAYAISPSNFIPPRVSKAGIAMAPQPTFILVDKYGNQNKSWPPPVVAYAEILNQSAFNPLRDGDTLLFGNSRISFVAGVASFTDLLFKRIGNFRLIFASQNLLGFNFTLEVMYGDPSSLLLFQEPSGLLYSKEFDVPPIVHVVDTGNNVVDNQIFTITAELITNGTSFYFWLQPQISWILQNLEFQPLVDNNDLTYYEPALFSTWDLKFNLGALYHIRKVMIKYMLTANGRDITLTSVQLLSNDGTAPVAISTLSNSPTLMDQKSNVSAVSIFTIGTGSPAVQKVIVRVLGTSSGSAPRVSGINFFAGSVPTLTTTTGFLLRNTTMGRLQFSGLMIEAQHKGFFDPQSLEDSNVSLAQPCKMSLRFSVMSATQSIRSVTSRWFQMSHGPVEIRPLTYPTSLAFNETMTPSLVVELLDQYGVVATSGSYAISAVLIRQSREQAVEVNRFDNVSVNGKASFRITSLAAGNFIIRVTCGWIVSDVGQLVVSPGLASNLLLVQEPLDWVAGYPLNSQPLLQVVDAANNLVEDDFYTTVSANLYMNGTSISDGDFPYLTKSIQGIAKFSNIKINIAADNLVIAFGINNSKVLIAFSKPFQIRKGNAQQLLLRRMIGRCVAQQKCLEQPIVDVSDAGGNKIQTSGNLRVTVFSSSNVDVTSDVLPRTNLFPFFAGSLEFSDLMFSKNGTFALSFLAVELELGITSDFFDVTMDASSLEVIVQPSSFLLSGEAGVALVQQPQLAMLDEARKVVSTNALLQAIVYENNETQGVSRFFPSSQDGIFRFTDLVVYKASKCVLIKFVAMGLPQSVSMEALSLPFEIRYGQSSRLQVLQQPARCSVGAECQVPPKVAVMDKFANLIESSDSIVVTASVISAENDNLIDLLADFTQSGVVFFSRLVLTIAGECLFLRFSSFPLASADSDHFLVKPAAPSSLLLVQQPAAPAPGEPLGTQPRVALKDKFGNLCVDAQVKVTATIDHSSRSISIKGQETAGFQDGYAAFTDLRVDTAGSFRLNFTVDEDEAISVASNLLTLTPSTAWDISMLRQPDGIMSMARLQRSPAVAIRDKGGNLVALSGVPITVALRSTLVSLSLSNRTVLTEAGVAVFTDIVIMGKEKHVSLSFTTQKGLLDSSWAYDEIVSVFSDQFDVAGAPYNLSVEMNVERYVRAGAPFVRQPVIRVIDTNNLTASWCPFQTCSVNASLTCKLPESCPVLQGTTQVVVVKGLAIFTDLSLLNTNNGQTFRIMFTLNETISALSSNFTVLPSDPHRISVESMPSQNDILSGISFKVQPRLSLVDSYNNLVPVSTWMSCKLLQAGTARSQFLIYGNSNISVVNGYAQFTDLYCKAAGDGFTLLFSTPLLEPVQSGVFRVTAASEPSSLAFLQSAQGFRSSAPFRIQPSLTAVDAGGNLVPVNEGRVTAQLLLTQPAADVTLVGTSSATFLKGVAAFTDLAVSSASSVVKAQLLFASSNYDAQLKSDYFNVSDSAGARSLTLVQLVSNENLANASFAIQPKVASMDINDVIVDVENTIPVNVSILSSQSCCGYVGYDYADAKIYGTTSILLEKGIGTYTDLRIDKVGRHLLQFFCRLRDGSIVQRTQWIYILINTPSRIDLYQITAAASTGEPLSIQPAVIVVDAGGNRIRDQRQEASVATVTAALFMPDICRSMPQCCSTSASTCISLQLNGLLGQTVQQFDQGAVRFTDLHIDNPGLWSIVFITDGILPAVVAITVQQGSAVQLIVSSQPISVAAGKTFSCAAGVADAGGNIIKTLSGNSYPVRINLNSSNQALMETQDIGVATFSQVRIWTVGSCYRIVWSCDGLKEAVSDIFSVYPGIPYGLKFLQEPLPCSLQGFVAGTTVCKQPILHIVDEGGNNVISSSSYFHVSLSDSKGKDVTAALSGNLMVEYVNGQASFKDLRVMSVGTFYFNFFTTNGAGFQMSSTAFSVITGLAKALLVIVQPNLGSPGYPFSQQPEIQVVDDGYNVVANWTDHIRAELLKGSKTSFLMFFNSSRPDCRVDVDGQLCEKQPGEVLTAEVKDGHASFAGLRIDRAGQDYTIRFSSLNLKSVDSLPVIITTGRPSRLAILIEPYGAMAGEYIYSRPSVLVVERANDVIVQLAIIYDGYGASEIMELSSKSSITRNGIAVFTDIVFSQPRMTYKIRFTAPSLFSADSETFEVLGPTKIKVIWSNDLVIKSGVAFSVQPQVVFLDSHNNSIPTHQTAKVLAEIKIGSGSRNGMIFGNKFAVVQSYPDQVSKLNFKLLD</sequence>
<evidence type="ECO:0000313" key="4">
    <source>
        <dbReference type="Proteomes" id="UP000011087"/>
    </source>
</evidence>
<evidence type="ECO:0000313" key="2">
    <source>
        <dbReference type="EMBL" id="EKX53222.1"/>
    </source>
</evidence>
<dbReference type="RefSeq" id="XP_005840202.1">
    <property type="nucleotide sequence ID" value="XM_005840145.1"/>
</dbReference>
<dbReference type="KEGG" id="gtt:GUITHDRAFT_100931"/>
<evidence type="ECO:0000313" key="3">
    <source>
        <dbReference type="EnsemblProtists" id="EKX53222"/>
    </source>
</evidence>
<keyword evidence="1" id="KW-0732">Signal</keyword>
<dbReference type="PaxDb" id="55529-EKX53222"/>
<accession>L1JXY9</accession>
<dbReference type="Proteomes" id="UP000011087">
    <property type="component" value="Unassembled WGS sequence"/>
</dbReference>
<proteinExistence type="predicted"/>
<name>L1JXY9_GUITC</name>
<dbReference type="GeneID" id="17310079"/>
<keyword evidence="4" id="KW-1185">Reference proteome</keyword>
<protein>
    <submittedName>
        <fullName evidence="2 3">Uncharacterized protein</fullName>
    </submittedName>
</protein>
<evidence type="ECO:0000256" key="1">
    <source>
        <dbReference type="SAM" id="SignalP"/>
    </source>
</evidence>
<dbReference type="OrthoDB" id="188207at2759"/>
<gene>
    <name evidence="2" type="ORF">GUITHDRAFT_100931</name>
</gene>
<reference evidence="4" key="2">
    <citation type="submission" date="2012-11" db="EMBL/GenBank/DDBJ databases">
        <authorList>
            <person name="Kuo A."/>
            <person name="Curtis B.A."/>
            <person name="Tanifuji G."/>
            <person name="Burki F."/>
            <person name="Gruber A."/>
            <person name="Irimia M."/>
            <person name="Maruyama S."/>
            <person name="Arias M.C."/>
            <person name="Ball S.G."/>
            <person name="Gile G.H."/>
            <person name="Hirakawa Y."/>
            <person name="Hopkins J.F."/>
            <person name="Rensing S.A."/>
            <person name="Schmutz J."/>
            <person name="Symeonidi A."/>
            <person name="Elias M."/>
            <person name="Eveleigh R.J."/>
            <person name="Herman E.K."/>
            <person name="Klute M.J."/>
            <person name="Nakayama T."/>
            <person name="Obornik M."/>
            <person name="Reyes-Prieto A."/>
            <person name="Armbrust E.V."/>
            <person name="Aves S.J."/>
            <person name="Beiko R.G."/>
            <person name="Coutinho P."/>
            <person name="Dacks J.B."/>
            <person name="Durnford D.G."/>
            <person name="Fast N.M."/>
            <person name="Green B.R."/>
            <person name="Grisdale C."/>
            <person name="Hempe F."/>
            <person name="Henrissat B."/>
            <person name="Hoppner M.P."/>
            <person name="Ishida K.-I."/>
            <person name="Kim E."/>
            <person name="Koreny L."/>
            <person name="Kroth P.G."/>
            <person name="Liu Y."/>
            <person name="Malik S.-B."/>
            <person name="Maier U.G."/>
            <person name="McRose D."/>
            <person name="Mock T."/>
            <person name="Neilson J.A."/>
            <person name="Onodera N.T."/>
            <person name="Poole A.M."/>
            <person name="Pritham E.J."/>
            <person name="Richards T.A."/>
            <person name="Rocap G."/>
            <person name="Roy S.W."/>
            <person name="Sarai C."/>
            <person name="Schaack S."/>
            <person name="Shirato S."/>
            <person name="Slamovits C.H."/>
            <person name="Spencer D.F."/>
            <person name="Suzuki S."/>
            <person name="Worden A.Z."/>
            <person name="Zauner S."/>
            <person name="Barry K."/>
            <person name="Bell C."/>
            <person name="Bharti A.K."/>
            <person name="Crow J.A."/>
            <person name="Grimwood J."/>
            <person name="Kramer R."/>
            <person name="Lindquist E."/>
            <person name="Lucas S."/>
            <person name="Salamov A."/>
            <person name="McFadden G.I."/>
            <person name="Lane C.E."/>
            <person name="Keeling P.J."/>
            <person name="Gray M.W."/>
            <person name="Grigoriev I.V."/>
            <person name="Archibald J.M."/>
        </authorList>
    </citation>
    <scope>NUCLEOTIDE SEQUENCE</scope>
    <source>
        <strain evidence="4">CCMP2712</strain>
    </source>
</reference>
<dbReference type="EMBL" id="JH992970">
    <property type="protein sequence ID" value="EKX53222.1"/>
    <property type="molecule type" value="Genomic_DNA"/>
</dbReference>
<reference evidence="3" key="3">
    <citation type="submission" date="2015-06" db="UniProtKB">
        <authorList>
            <consortium name="EnsemblProtists"/>
        </authorList>
    </citation>
    <scope>IDENTIFICATION</scope>
</reference>
<organism evidence="2">
    <name type="scientific">Guillardia theta (strain CCMP2712)</name>
    <name type="common">Cryptophyte</name>
    <dbReference type="NCBI Taxonomy" id="905079"/>
    <lineage>
        <taxon>Eukaryota</taxon>
        <taxon>Cryptophyceae</taxon>
        <taxon>Pyrenomonadales</taxon>
        <taxon>Geminigeraceae</taxon>
        <taxon>Guillardia</taxon>
    </lineage>
</organism>
<dbReference type="HOGENOM" id="CLU_226810_0_0_1"/>
<feature type="signal peptide" evidence="1">
    <location>
        <begin position="1"/>
        <end position="18"/>
    </location>
</feature>